<dbReference type="RefSeq" id="WP_128531613.1">
    <property type="nucleotide sequence ID" value="NZ_SBIW01000001.1"/>
</dbReference>
<proteinExistence type="predicted"/>
<evidence type="ECO:0000256" key="1">
    <source>
        <dbReference type="SAM" id="Phobius"/>
    </source>
</evidence>
<dbReference type="Proteomes" id="UP000286701">
    <property type="component" value="Unassembled WGS sequence"/>
</dbReference>
<name>A0A444MTZ9_9SPHI</name>
<keyword evidence="1" id="KW-0812">Transmembrane</keyword>
<keyword evidence="1" id="KW-0472">Membrane</keyword>
<dbReference type="EMBL" id="SBIW01000001">
    <property type="protein sequence ID" value="RWY57106.1"/>
    <property type="molecule type" value="Genomic_DNA"/>
</dbReference>
<dbReference type="AlphaFoldDB" id="A0A444MTZ9"/>
<organism evidence="2 3">
    <name type="scientific">Mucilaginibacter gilvus</name>
    <dbReference type="NCBI Taxonomy" id="2305909"/>
    <lineage>
        <taxon>Bacteria</taxon>
        <taxon>Pseudomonadati</taxon>
        <taxon>Bacteroidota</taxon>
        <taxon>Sphingobacteriia</taxon>
        <taxon>Sphingobacteriales</taxon>
        <taxon>Sphingobacteriaceae</taxon>
        <taxon>Mucilaginibacter</taxon>
    </lineage>
</organism>
<evidence type="ECO:0000313" key="2">
    <source>
        <dbReference type="EMBL" id="RWY57106.1"/>
    </source>
</evidence>
<accession>A0A444MTZ9</accession>
<keyword evidence="3" id="KW-1185">Reference proteome</keyword>
<keyword evidence="1" id="KW-1133">Transmembrane helix</keyword>
<feature type="transmembrane region" description="Helical" evidence="1">
    <location>
        <begin position="33"/>
        <end position="66"/>
    </location>
</feature>
<evidence type="ECO:0000313" key="3">
    <source>
        <dbReference type="Proteomes" id="UP000286701"/>
    </source>
</evidence>
<sequence>MVGVIFKAKLTHHLTLTNVAMIFLAKNFSYKGALVGFIIGASIGLGMLNFSIAFNLGLIVAVIFGFRKSLNQSPATKKVTDVL</sequence>
<protein>
    <submittedName>
        <fullName evidence="2">Uncharacterized protein</fullName>
    </submittedName>
</protein>
<comment type="caution">
    <text evidence="2">The sequence shown here is derived from an EMBL/GenBank/DDBJ whole genome shotgun (WGS) entry which is preliminary data.</text>
</comment>
<reference evidence="2 3" key="1">
    <citation type="submission" date="2019-01" db="EMBL/GenBank/DDBJ databases">
        <title>Mucilaginibacter antarcticum sp. nov., isolated from antarctic soil.</title>
        <authorList>
            <person name="Yan Y.-Q."/>
            <person name="Du Z.-J."/>
        </authorList>
    </citation>
    <scope>NUCLEOTIDE SEQUENCE [LARGE SCALE GENOMIC DNA]</scope>
    <source>
        <strain evidence="2 3">F01003</strain>
    </source>
</reference>
<gene>
    <name evidence="2" type="ORF">EPL05_00810</name>
</gene>